<dbReference type="EMBL" id="JAEACQ010000377">
    <property type="protein sequence ID" value="MBL7633254.1"/>
    <property type="molecule type" value="Genomic_DNA"/>
</dbReference>
<sequence length="145" mass="15130">MAVAGTAQARGNPRGPALGGTSDTTTCPLLEEVSGSSGEDIYQISSSLLSRGAVLTIIFCDLEPKYDPRRVPTTGVEISLVTDDPRLDWNKAALGRVDPDSRGNFATSVTIPYTGNSGPLMPGDYLVHVASGAAIYMEAQVTITG</sequence>
<dbReference type="Proteomes" id="UP000604475">
    <property type="component" value="Unassembled WGS sequence"/>
</dbReference>
<organism evidence="2 3">
    <name type="scientific">Frankia nepalensis</name>
    <dbReference type="NCBI Taxonomy" id="1836974"/>
    <lineage>
        <taxon>Bacteria</taxon>
        <taxon>Bacillati</taxon>
        <taxon>Actinomycetota</taxon>
        <taxon>Actinomycetes</taxon>
        <taxon>Frankiales</taxon>
        <taxon>Frankiaceae</taxon>
        <taxon>Frankia</taxon>
    </lineage>
</organism>
<comment type="caution">
    <text evidence="2">The sequence shown here is derived from an EMBL/GenBank/DDBJ whole genome shotgun (WGS) entry which is preliminary data.</text>
</comment>
<reference evidence="2" key="1">
    <citation type="submission" date="2020-12" db="EMBL/GenBank/DDBJ databases">
        <title>Genomic characterization of non-nitrogen-fixing Frankia strains.</title>
        <authorList>
            <person name="Carlos-Shanley C."/>
            <person name="Guerra T."/>
            <person name="Hahn D."/>
        </authorList>
    </citation>
    <scope>NUCLEOTIDE SEQUENCE</scope>
    <source>
        <strain evidence="2">CN6</strain>
    </source>
</reference>
<evidence type="ECO:0000256" key="1">
    <source>
        <dbReference type="SAM" id="MobiDB-lite"/>
    </source>
</evidence>
<gene>
    <name evidence="2" type="ORF">I7412_40095</name>
</gene>
<keyword evidence="3" id="KW-1185">Reference proteome</keyword>
<accession>A0A937URW3</accession>
<protein>
    <submittedName>
        <fullName evidence="2">Uncharacterized protein</fullName>
    </submittedName>
</protein>
<name>A0A937URW3_9ACTN</name>
<proteinExistence type="predicted"/>
<evidence type="ECO:0000313" key="2">
    <source>
        <dbReference type="EMBL" id="MBL7633254.1"/>
    </source>
</evidence>
<feature type="region of interest" description="Disordered" evidence="1">
    <location>
        <begin position="1"/>
        <end position="26"/>
    </location>
</feature>
<dbReference type="RefSeq" id="WP_202999983.1">
    <property type="nucleotide sequence ID" value="NZ_JADWYU010000141.1"/>
</dbReference>
<evidence type="ECO:0000313" key="3">
    <source>
        <dbReference type="Proteomes" id="UP000604475"/>
    </source>
</evidence>
<dbReference type="AlphaFoldDB" id="A0A937URW3"/>